<dbReference type="AlphaFoldDB" id="A0AAE3JFZ8"/>
<dbReference type="PANTHER" id="PTHR10443">
    <property type="entry name" value="MICROSOMAL DIPEPTIDASE"/>
    <property type="match status" value="1"/>
</dbReference>
<evidence type="ECO:0000313" key="1">
    <source>
        <dbReference type="EMBL" id="MCC2232734.1"/>
    </source>
</evidence>
<proteinExistence type="predicted"/>
<protein>
    <submittedName>
        <fullName evidence="1">Dipeptidase</fullName>
    </submittedName>
</protein>
<dbReference type="InterPro" id="IPR032466">
    <property type="entry name" value="Metal_Hydrolase"/>
</dbReference>
<dbReference type="RefSeq" id="WP_308455121.1">
    <property type="nucleotide sequence ID" value="NZ_JAJEQR010000093.1"/>
</dbReference>
<dbReference type="Proteomes" id="UP001198182">
    <property type="component" value="Unassembled WGS sequence"/>
</dbReference>
<dbReference type="SUPFAM" id="SSF51556">
    <property type="entry name" value="Metallo-dependent hydrolases"/>
    <property type="match status" value="1"/>
</dbReference>
<dbReference type="PROSITE" id="PS51365">
    <property type="entry name" value="RENAL_DIPEPTIDASE_2"/>
    <property type="match status" value="1"/>
</dbReference>
<dbReference type="Gene3D" id="3.20.20.140">
    <property type="entry name" value="Metal-dependent hydrolases"/>
    <property type="match status" value="1"/>
</dbReference>
<gene>
    <name evidence="1" type="ORF">LKD81_17355</name>
</gene>
<dbReference type="EMBL" id="JAJEQR010000093">
    <property type="protein sequence ID" value="MCC2232734.1"/>
    <property type="molecule type" value="Genomic_DNA"/>
</dbReference>
<dbReference type="InterPro" id="IPR008257">
    <property type="entry name" value="Pept_M19"/>
</dbReference>
<comment type="caution">
    <text evidence="1">The sequence shown here is derived from an EMBL/GenBank/DDBJ whole genome shotgun (WGS) entry which is preliminary data.</text>
</comment>
<dbReference type="CDD" id="cd01301">
    <property type="entry name" value="rDP_like"/>
    <property type="match status" value="1"/>
</dbReference>
<dbReference type="PANTHER" id="PTHR10443:SF12">
    <property type="entry name" value="DIPEPTIDASE"/>
    <property type="match status" value="1"/>
</dbReference>
<dbReference type="Pfam" id="PF01244">
    <property type="entry name" value="Peptidase_M19"/>
    <property type="match status" value="1"/>
</dbReference>
<name>A0AAE3JFZ8_9FIRM</name>
<reference evidence="1" key="1">
    <citation type="submission" date="2021-10" db="EMBL/GenBank/DDBJ databases">
        <title>Anaerobic single-cell dispensing facilitates the cultivation of human gut bacteria.</title>
        <authorList>
            <person name="Afrizal A."/>
        </authorList>
    </citation>
    <scope>NUCLEOTIDE SEQUENCE</scope>
    <source>
        <strain evidence="1">CLA-AA-H215</strain>
    </source>
</reference>
<accession>A0AAE3JFZ8</accession>
<sequence length="333" mass="37552">MTKIMDLHCDTISRIRSRRNEGHICGLQDNHFHVDLKRMKEAGYSLQTFALFTDAAEEESPFFASMELLDIFREEMKKNDDWIRQVITYEDLEKNEAEGKLSALLSVEDGGVSMGLPDILEEYRKAGVRLMTLTWNHENVLAYPNKVGGHPKNGRNNWPDERGLKQKGFEALEKMEELGIILDVSHLSDGGFFDAARVSKKPFIASHSNARAVSSHVRNLTDDMIRVIAERGGLIGLNFCTPFLREGWKPGSLPAGGTMEEMLAQLRYLIQVGGEDCIALGSDFDGIEETPEEIPSCLAMPRLAEAMEQNGFTHTEVEKVFSENVRRFLKENL</sequence>
<evidence type="ECO:0000313" key="2">
    <source>
        <dbReference type="Proteomes" id="UP001198182"/>
    </source>
</evidence>
<organism evidence="1 2">
    <name type="scientific">Hominifimenecus microfluidus</name>
    <dbReference type="NCBI Taxonomy" id="2885348"/>
    <lineage>
        <taxon>Bacteria</taxon>
        <taxon>Bacillati</taxon>
        <taxon>Bacillota</taxon>
        <taxon>Clostridia</taxon>
        <taxon>Lachnospirales</taxon>
        <taxon>Lachnospiraceae</taxon>
        <taxon>Hominifimenecus</taxon>
    </lineage>
</organism>
<dbReference type="GO" id="GO:0070573">
    <property type="term" value="F:metallodipeptidase activity"/>
    <property type="evidence" value="ECO:0007669"/>
    <property type="project" value="InterPro"/>
</dbReference>
<dbReference type="GO" id="GO:0006508">
    <property type="term" value="P:proteolysis"/>
    <property type="evidence" value="ECO:0007669"/>
    <property type="project" value="InterPro"/>
</dbReference>
<keyword evidence="2" id="KW-1185">Reference proteome</keyword>